<feature type="chain" id="PRO_5037586471" evidence="2">
    <location>
        <begin position="22"/>
        <end position="245"/>
    </location>
</feature>
<keyword evidence="1" id="KW-0812">Transmembrane</keyword>
<keyword evidence="1" id="KW-1133">Transmembrane helix</keyword>
<proteinExistence type="predicted"/>
<evidence type="ECO:0000256" key="2">
    <source>
        <dbReference type="SAM" id="SignalP"/>
    </source>
</evidence>
<evidence type="ECO:0000256" key="1">
    <source>
        <dbReference type="SAM" id="Phobius"/>
    </source>
</evidence>
<keyword evidence="2" id="KW-0732">Signal</keyword>
<dbReference type="Proteomes" id="UP000887540">
    <property type="component" value="Unplaced"/>
</dbReference>
<reference evidence="4" key="1">
    <citation type="submission" date="2022-11" db="UniProtKB">
        <authorList>
            <consortium name="WormBaseParasite"/>
        </authorList>
    </citation>
    <scope>IDENTIFICATION</scope>
</reference>
<evidence type="ECO:0000313" key="4">
    <source>
        <dbReference type="WBParaSite" id="ACRNAN_scaffold6714.g19737.t1"/>
    </source>
</evidence>
<organism evidence="3 4">
    <name type="scientific">Acrobeloides nanus</name>
    <dbReference type="NCBI Taxonomy" id="290746"/>
    <lineage>
        <taxon>Eukaryota</taxon>
        <taxon>Metazoa</taxon>
        <taxon>Ecdysozoa</taxon>
        <taxon>Nematoda</taxon>
        <taxon>Chromadorea</taxon>
        <taxon>Rhabditida</taxon>
        <taxon>Tylenchina</taxon>
        <taxon>Cephalobomorpha</taxon>
        <taxon>Cephaloboidea</taxon>
        <taxon>Cephalobidae</taxon>
        <taxon>Acrobeloides</taxon>
    </lineage>
</organism>
<keyword evidence="3" id="KW-1185">Reference proteome</keyword>
<sequence length="245" mass="26685">MSGSHIVAVVLICFQVQQAFSLKCYQNFNISDENATPSGKGTETDCSAYPYTLFNNDITQCVKAIGEGYTSRMCDFGKFCSLFGVSNNDCKTMPFVLICFQVQQAFSLKCYQNFNITDDTSTPNGKGTETDCSAYPYNLLNSDITKCIKMTGEGYTTRTCDFGNFCSQLDISNNKCKSVSCDTSVTIPGNGKSQTLRSLTQPSNLASDDCNVCCCNKNGCNFAIGPKAFTTLILAGLAFVFLLKK</sequence>
<evidence type="ECO:0000313" key="3">
    <source>
        <dbReference type="Proteomes" id="UP000887540"/>
    </source>
</evidence>
<name>A0A914EBU4_9BILA</name>
<protein>
    <submittedName>
        <fullName evidence="4">Uncharacterized protein</fullName>
    </submittedName>
</protein>
<feature type="signal peptide" evidence="2">
    <location>
        <begin position="1"/>
        <end position="21"/>
    </location>
</feature>
<keyword evidence="1" id="KW-0472">Membrane</keyword>
<feature type="transmembrane region" description="Helical" evidence="1">
    <location>
        <begin position="222"/>
        <end position="243"/>
    </location>
</feature>
<dbReference type="WBParaSite" id="ACRNAN_scaffold6714.g19737.t1">
    <property type="protein sequence ID" value="ACRNAN_scaffold6714.g19737.t1"/>
    <property type="gene ID" value="ACRNAN_scaffold6714.g19737"/>
</dbReference>
<accession>A0A914EBU4</accession>
<dbReference type="AlphaFoldDB" id="A0A914EBU4"/>